<dbReference type="InterPro" id="IPR020806">
    <property type="entry name" value="PKS_PP-bd"/>
</dbReference>
<evidence type="ECO:0000256" key="1">
    <source>
        <dbReference type="ARBA" id="ARBA00022450"/>
    </source>
</evidence>
<dbReference type="RefSeq" id="WP_231335002.1">
    <property type="nucleotide sequence ID" value="NZ_CP059572.1"/>
</dbReference>
<dbReference type="Pfam" id="PF00550">
    <property type="entry name" value="PP-binding"/>
    <property type="match status" value="1"/>
</dbReference>
<evidence type="ECO:0000256" key="2">
    <source>
        <dbReference type="ARBA" id="ARBA00022553"/>
    </source>
</evidence>
<proteinExistence type="predicted"/>
<organism evidence="4 5">
    <name type="scientific">Actinomadura graeca</name>
    <dbReference type="NCBI Taxonomy" id="2750812"/>
    <lineage>
        <taxon>Bacteria</taxon>
        <taxon>Bacillati</taxon>
        <taxon>Actinomycetota</taxon>
        <taxon>Actinomycetes</taxon>
        <taxon>Streptosporangiales</taxon>
        <taxon>Thermomonosporaceae</taxon>
        <taxon>Actinomadura</taxon>
    </lineage>
</organism>
<feature type="domain" description="Carrier" evidence="3">
    <location>
        <begin position="15"/>
        <end position="92"/>
    </location>
</feature>
<evidence type="ECO:0000313" key="4">
    <source>
        <dbReference type="EMBL" id="QXJ21825.1"/>
    </source>
</evidence>
<reference evidence="4" key="1">
    <citation type="submission" date="2020-07" db="EMBL/GenBank/DDBJ databases">
        <authorList>
            <person name="Tarantini F.S."/>
            <person name="Hong K.W."/>
            <person name="Chan K.G."/>
        </authorList>
    </citation>
    <scope>NUCLEOTIDE SEQUENCE</scope>
    <source>
        <strain evidence="4">32-07</strain>
    </source>
</reference>
<evidence type="ECO:0000259" key="3">
    <source>
        <dbReference type="PROSITE" id="PS50075"/>
    </source>
</evidence>
<accession>A0ABX8QSX2</accession>
<keyword evidence="1" id="KW-0596">Phosphopantetheine</keyword>
<name>A0ABX8QSX2_9ACTN</name>
<dbReference type="SMART" id="SM00823">
    <property type="entry name" value="PKS_PP"/>
    <property type="match status" value="1"/>
</dbReference>
<dbReference type="Proteomes" id="UP001049518">
    <property type="component" value="Chromosome"/>
</dbReference>
<sequence length="98" mass="10836">MIGRNRKASKPDGPLTADSLRHWLTETLAGRIGIDPGDLDTARSFESYGLDSRVAVQVSGALERFVDRRLSPGLLYAYPTVDELGDYLVQELDLAERT</sequence>
<dbReference type="EMBL" id="CP059572">
    <property type="protein sequence ID" value="QXJ21825.1"/>
    <property type="molecule type" value="Genomic_DNA"/>
</dbReference>
<dbReference type="InterPro" id="IPR036736">
    <property type="entry name" value="ACP-like_sf"/>
</dbReference>
<gene>
    <name evidence="4" type="ORF">AGRA3207_002724</name>
</gene>
<protein>
    <submittedName>
        <fullName evidence="4">Acyl carrier protein</fullName>
    </submittedName>
</protein>
<dbReference type="SMART" id="SM01294">
    <property type="entry name" value="PKS_PP_betabranch"/>
    <property type="match status" value="1"/>
</dbReference>
<keyword evidence="5" id="KW-1185">Reference proteome</keyword>
<dbReference type="PROSITE" id="PS50075">
    <property type="entry name" value="CARRIER"/>
    <property type="match status" value="1"/>
</dbReference>
<dbReference type="Gene3D" id="1.10.1200.10">
    <property type="entry name" value="ACP-like"/>
    <property type="match status" value="1"/>
</dbReference>
<dbReference type="InterPro" id="IPR009081">
    <property type="entry name" value="PP-bd_ACP"/>
</dbReference>
<keyword evidence="2" id="KW-0597">Phosphoprotein</keyword>
<dbReference type="SUPFAM" id="SSF47336">
    <property type="entry name" value="ACP-like"/>
    <property type="match status" value="1"/>
</dbReference>
<evidence type="ECO:0000313" key="5">
    <source>
        <dbReference type="Proteomes" id="UP001049518"/>
    </source>
</evidence>